<proteinExistence type="predicted"/>
<feature type="domain" description="HTH lacI-type" evidence="4">
    <location>
        <begin position="3"/>
        <end position="57"/>
    </location>
</feature>
<dbReference type="InterPro" id="IPR046335">
    <property type="entry name" value="LacI/GalR-like_sensor"/>
</dbReference>
<name>A0ABY8QUB1_9MICO</name>
<protein>
    <submittedName>
        <fullName evidence="5">LacI family DNA-binding transcriptional regulator</fullName>
    </submittedName>
</protein>
<dbReference type="EMBL" id="CP090958">
    <property type="protein sequence ID" value="WGW12568.1"/>
    <property type="molecule type" value="Genomic_DNA"/>
</dbReference>
<dbReference type="InterPro" id="IPR000843">
    <property type="entry name" value="HTH_LacI"/>
</dbReference>
<dbReference type="Pfam" id="PF13377">
    <property type="entry name" value="Peripla_BP_3"/>
    <property type="match status" value="1"/>
</dbReference>
<dbReference type="SMART" id="SM00354">
    <property type="entry name" value="HTH_LACI"/>
    <property type="match status" value="1"/>
</dbReference>
<evidence type="ECO:0000256" key="3">
    <source>
        <dbReference type="ARBA" id="ARBA00023163"/>
    </source>
</evidence>
<dbReference type="PROSITE" id="PS50932">
    <property type="entry name" value="HTH_LACI_2"/>
    <property type="match status" value="1"/>
</dbReference>
<dbReference type="InterPro" id="IPR010982">
    <property type="entry name" value="Lambda_DNA-bd_dom_sf"/>
</dbReference>
<evidence type="ECO:0000313" key="5">
    <source>
        <dbReference type="EMBL" id="WGW12568.1"/>
    </source>
</evidence>
<dbReference type="SUPFAM" id="SSF53822">
    <property type="entry name" value="Periplasmic binding protein-like I"/>
    <property type="match status" value="1"/>
</dbReference>
<reference evidence="5 6" key="1">
    <citation type="submission" date="2023-05" db="EMBL/GenBank/DDBJ databases">
        <title>Lithophilousrod everest ZFBP1038 complete genpme.</title>
        <authorList>
            <person name="Tian M."/>
        </authorList>
    </citation>
    <scope>NUCLEOTIDE SEQUENCE [LARGE SCALE GENOMIC DNA]</scope>
    <source>
        <strain evidence="5 6">ZFBP1038</strain>
    </source>
</reference>
<dbReference type="RefSeq" id="WP_349639371.1">
    <property type="nucleotide sequence ID" value="NZ_CP090958.1"/>
</dbReference>
<evidence type="ECO:0000313" key="6">
    <source>
        <dbReference type="Proteomes" id="UP001209083"/>
    </source>
</evidence>
<dbReference type="Gene3D" id="1.10.260.40">
    <property type="entry name" value="lambda repressor-like DNA-binding domains"/>
    <property type="match status" value="1"/>
</dbReference>
<dbReference type="CDD" id="cd01392">
    <property type="entry name" value="HTH_LacI"/>
    <property type="match status" value="1"/>
</dbReference>
<evidence type="ECO:0000256" key="1">
    <source>
        <dbReference type="ARBA" id="ARBA00023015"/>
    </source>
</evidence>
<dbReference type="InterPro" id="IPR028082">
    <property type="entry name" value="Peripla_BP_I"/>
</dbReference>
<dbReference type="CDD" id="cd06267">
    <property type="entry name" value="PBP1_LacI_sugar_binding-like"/>
    <property type="match status" value="1"/>
</dbReference>
<dbReference type="SUPFAM" id="SSF47413">
    <property type="entry name" value="lambda repressor-like DNA-binding domains"/>
    <property type="match status" value="1"/>
</dbReference>
<gene>
    <name evidence="5" type="ORF">LWF01_02020</name>
</gene>
<dbReference type="PROSITE" id="PS00356">
    <property type="entry name" value="HTH_LACI_1"/>
    <property type="match status" value="1"/>
</dbReference>
<dbReference type="GO" id="GO:0003677">
    <property type="term" value="F:DNA binding"/>
    <property type="evidence" value="ECO:0007669"/>
    <property type="project" value="UniProtKB-KW"/>
</dbReference>
<keyword evidence="3" id="KW-0804">Transcription</keyword>
<accession>A0ABY8QUB1</accession>
<sequence>MDVRLPDIAEEAGVSLATVSRVLGERGKVAPATREKVRGAIERLGYNRSTLLQRSTGRMVGLVVPAQPESWQSAAIHELSRRLEDNDLCVAVVLAGEGSRRLSHFDLLMNGSVAAIATPAVVDRPPELSRSVPFVRLGLTGESTPDDAGSGGVAARLDVAGALEMAVQHLESLGHRRIGMVCDTEGPVRAELRSALHRVHPTRLVDPDIDRWIVPAPRTVSGGQRATRQLLDATCTALICQSQLQTHGALSAIREHRMAVPRDVSLIDFSDSIGAQFANPPLSVLRLNADQIALAISELLIANLEPGQAAPIAATETPELPLELLVRGSTARTRL</sequence>
<evidence type="ECO:0000259" key="4">
    <source>
        <dbReference type="PROSITE" id="PS50932"/>
    </source>
</evidence>
<dbReference type="PANTHER" id="PTHR30146:SF138">
    <property type="entry name" value="TRANSCRIPTIONAL REGULATORY PROTEIN"/>
    <property type="match status" value="1"/>
</dbReference>
<dbReference type="PANTHER" id="PTHR30146">
    <property type="entry name" value="LACI-RELATED TRANSCRIPTIONAL REPRESSOR"/>
    <property type="match status" value="1"/>
</dbReference>
<evidence type="ECO:0000256" key="2">
    <source>
        <dbReference type="ARBA" id="ARBA00023125"/>
    </source>
</evidence>
<keyword evidence="1" id="KW-0805">Transcription regulation</keyword>
<organism evidence="5 6">
    <name type="scientific">Saxibacter everestensis</name>
    <dbReference type="NCBI Taxonomy" id="2909229"/>
    <lineage>
        <taxon>Bacteria</taxon>
        <taxon>Bacillati</taxon>
        <taxon>Actinomycetota</taxon>
        <taxon>Actinomycetes</taxon>
        <taxon>Micrococcales</taxon>
        <taxon>Brevibacteriaceae</taxon>
        <taxon>Saxibacter</taxon>
    </lineage>
</organism>
<keyword evidence="2 5" id="KW-0238">DNA-binding</keyword>
<dbReference type="Gene3D" id="3.40.50.2300">
    <property type="match status" value="2"/>
</dbReference>
<dbReference type="Proteomes" id="UP001209083">
    <property type="component" value="Chromosome"/>
</dbReference>
<keyword evidence="6" id="KW-1185">Reference proteome</keyword>
<dbReference type="Pfam" id="PF00356">
    <property type="entry name" value="LacI"/>
    <property type="match status" value="1"/>
</dbReference>